<dbReference type="InterPro" id="IPR033136">
    <property type="entry name" value="DNA_ligase_CS"/>
</dbReference>
<dbReference type="InterPro" id="IPR004150">
    <property type="entry name" value="NAD_DNA_ligase_OB"/>
</dbReference>
<dbReference type="GO" id="GO:0006281">
    <property type="term" value="P:DNA repair"/>
    <property type="evidence" value="ECO:0007669"/>
    <property type="project" value="UniProtKB-KW"/>
</dbReference>
<keyword evidence="8 14" id="KW-0862">Zinc</keyword>
<dbReference type="SUPFAM" id="SSF56091">
    <property type="entry name" value="DNA ligase/mRNA capping enzyme, catalytic domain"/>
    <property type="match status" value="1"/>
</dbReference>
<evidence type="ECO:0000256" key="11">
    <source>
        <dbReference type="ARBA" id="ARBA00023204"/>
    </source>
</evidence>
<dbReference type="FunFam" id="2.40.50.140:FF:000012">
    <property type="entry name" value="DNA ligase"/>
    <property type="match status" value="1"/>
</dbReference>
<evidence type="ECO:0000256" key="13">
    <source>
        <dbReference type="ARBA" id="ARBA00060881"/>
    </source>
</evidence>
<keyword evidence="9 14" id="KW-0460">Magnesium</keyword>
<comment type="cofactor">
    <cofactor evidence="14">
        <name>Mg(2+)</name>
        <dbReference type="ChEBI" id="CHEBI:18420"/>
    </cofactor>
    <cofactor evidence="14">
        <name>Mn(2+)</name>
        <dbReference type="ChEBI" id="CHEBI:29035"/>
    </cofactor>
</comment>
<keyword evidence="6 14" id="KW-0479">Metal-binding</keyword>
<dbReference type="GO" id="GO:0006260">
    <property type="term" value="P:DNA replication"/>
    <property type="evidence" value="ECO:0007669"/>
    <property type="project" value="UniProtKB-KW"/>
</dbReference>
<dbReference type="AlphaFoldDB" id="A0A2W5TBY4"/>
<dbReference type="InterPro" id="IPR013840">
    <property type="entry name" value="DNAligase_N"/>
</dbReference>
<dbReference type="Gene3D" id="3.40.50.10190">
    <property type="entry name" value="BRCT domain"/>
    <property type="match status" value="1"/>
</dbReference>
<dbReference type="Pfam" id="PF12826">
    <property type="entry name" value="HHH_2"/>
    <property type="match status" value="1"/>
</dbReference>
<dbReference type="PANTHER" id="PTHR23389:SF9">
    <property type="entry name" value="DNA LIGASE"/>
    <property type="match status" value="1"/>
</dbReference>
<evidence type="ECO:0000313" key="17">
    <source>
        <dbReference type="EMBL" id="PZR11437.1"/>
    </source>
</evidence>
<dbReference type="NCBIfam" id="TIGR00575">
    <property type="entry name" value="dnlj"/>
    <property type="match status" value="1"/>
</dbReference>
<proteinExistence type="inferred from homology"/>
<dbReference type="SMART" id="SM00278">
    <property type="entry name" value="HhH1"/>
    <property type="match status" value="4"/>
</dbReference>
<keyword evidence="10 14" id="KW-0520">NAD</keyword>
<dbReference type="EC" id="6.5.1.2" evidence="2 14"/>
<dbReference type="PANTHER" id="PTHR23389">
    <property type="entry name" value="CHROMOSOME TRANSMISSION FIDELITY FACTOR 18"/>
    <property type="match status" value="1"/>
</dbReference>
<dbReference type="SMART" id="SM00532">
    <property type="entry name" value="LIGANc"/>
    <property type="match status" value="1"/>
</dbReference>
<dbReference type="GO" id="GO:0003911">
    <property type="term" value="F:DNA ligase (NAD+) activity"/>
    <property type="evidence" value="ECO:0007669"/>
    <property type="project" value="UniProtKB-UniRule"/>
</dbReference>
<keyword evidence="14" id="KW-0464">Manganese</keyword>
<dbReference type="PIRSF" id="PIRSF001604">
    <property type="entry name" value="LigA"/>
    <property type="match status" value="1"/>
</dbReference>
<organism evidence="17 18">
    <name type="scientific">Archangium gephyra</name>
    <dbReference type="NCBI Taxonomy" id="48"/>
    <lineage>
        <taxon>Bacteria</taxon>
        <taxon>Pseudomonadati</taxon>
        <taxon>Myxococcota</taxon>
        <taxon>Myxococcia</taxon>
        <taxon>Myxococcales</taxon>
        <taxon>Cystobacterineae</taxon>
        <taxon>Archangiaceae</taxon>
        <taxon>Archangium</taxon>
    </lineage>
</organism>
<evidence type="ECO:0000256" key="8">
    <source>
        <dbReference type="ARBA" id="ARBA00022833"/>
    </source>
</evidence>
<dbReference type="SUPFAM" id="SSF50249">
    <property type="entry name" value="Nucleic acid-binding proteins"/>
    <property type="match status" value="1"/>
</dbReference>
<evidence type="ECO:0000256" key="9">
    <source>
        <dbReference type="ARBA" id="ARBA00022842"/>
    </source>
</evidence>
<dbReference type="InterPro" id="IPR018239">
    <property type="entry name" value="DNA_ligase_AS"/>
</dbReference>
<evidence type="ECO:0000259" key="16">
    <source>
        <dbReference type="PROSITE" id="PS50172"/>
    </source>
</evidence>
<dbReference type="FunFam" id="1.10.150.20:FF:000007">
    <property type="entry name" value="DNA ligase"/>
    <property type="match status" value="1"/>
</dbReference>
<dbReference type="SUPFAM" id="SSF47781">
    <property type="entry name" value="RuvA domain 2-like"/>
    <property type="match status" value="1"/>
</dbReference>
<dbReference type="GO" id="GO:0046872">
    <property type="term" value="F:metal ion binding"/>
    <property type="evidence" value="ECO:0007669"/>
    <property type="project" value="UniProtKB-KW"/>
</dbReference>
<feature type="binding site" evidence="14">
    <location>
        <position position="170"/>
    </location>
    <ligand>
        <name>NAD(+)</name>
        <dbReference type="ChEBI" id="CHEBI:57540"/>
    </ligand>
</feature>
<comment type="function">
    <text evidence="1 14">DNA ligase that catalyzes the formation of phosphodiester linkages between 5'-phosphoryl and 3'-hydroxyl groups in double-stranded DNA using NAD as a coenzyme and as the energy source for the reaction. It is essential for DNA replication and repair of damaged DNA.</text>
</comment>
<evidence type="ECO:0000256" key="7">
    <source>
        <dbReference type="ARBA" id="ARBA00022763"/>
    </source>
</evidence>
<feature type="binding site" evidence="14">
    <location>
        <position position="111"/>
    </location>
    <ligand>
        <name>NAD(+)</name>
        <dbReference type="ChEBI" id="CHEBI:57540"/>
    </ligand>
</feature>
<feature type="binding site" evidence="14">
    <location>
        <position position="404"/>
    </location>
    <ligand>
        <name>Zn(2+)</name>
        <dbReference type="ChEBI" id="CHEBI:29105"/>
    </ligand>
</feature>
<dbReference type="GO" id="GO:0005829">
    <property type="term" value="C:cytosol"/>
    <property type="evidence" value="ECO:0007669"/>
    <property type="project" value="TreeGrafter"/>
</dbReference>
<evidence type="ECO:0000256" key="12">
    <source>
        <dbReference type="ARBA" id="ARBA00034005"/>
    </source>
</evidence>
<keyword evidence="11 14" id="KW-0234">DNA repair</keyword>
<dbReference type="Pfam" id="PF03119">
    <property type="entry name" value="DNA_ligase_ZBD"/>
    <property type="match status" value="1"/>
</dbReference>
<feature type="binding site" evidence="14">
    <location>
        <position position="310"/>
    </location>
    <ligand>
        <name>NAD(+)</name>
        <dbReference type="ChEBI" id="CHEBI:57540"/>
    </ligand>
</feature>
<dbReference type="FunFam" id="3.30.470.30:FF:000001">
    <property type="entry name" value="DNA ligase"/>
    <property type="match status" value="1"/>
</dbReference>
<dbReference type="PROSITE" id="PS50172">
    <property type="entry name" value="BRCT"/>
    <property type="match status" value="1"/>
</dbReference>
<dbReference type="CDD" id="cd00114">
    <property type="entry name" value="LIGANc"/>
    <property type="match status" value="1"/>
</dbReference>
<evidence type="ECO:0000256" key="1">
    <source>
        <dbReference type="ARBA" id="ARBA00004067"/>
    </source>
</evidence>
<evidence type="ECO:0000256" key="5">
    <source>
        <dbReference type="ARBA" id="ARBA00022705"/>
    </source>
</evidence>
<dbReference type="InterPro" id="IPR041663">
    <property type="entry name" value="DisA/LigA_HHH"/>
</dbReference>
<dbReference type="InterPro" id="IPR001357">
    <property type="entry name" value="BRCT_dom"/>
</dbReference>
<dbReference type="Gene3D" id="3.30.470.30">
    <property type="entry name" value="DNA ligase/mRNA capping enzyme"/>
    <property type="match status" value="1"/>
</dbReference>
<evidence type="ECO:0000313" key="18">
    <source>
        <dbReference type="Proteomes" id="UP000249061"/>
    </source>
</evidence>
<dbReference type="InterPro" id="IPR012340">
    <property type="entry name" value="NA-bd_OB-fold"/>
</dbReference>
<dbReference type="CDD" id="cd17748">
    <property type="entry name" value="BRCT_DNA_ligase_like"/>
    <property type="match status" value="1"/>
</dbReference>
<dbReference type="PROSITE" id="PS01056">
    <property type="entry name" value="DNA_LIGASE_N2"/>
    <property type="match status" value="1"/>
</dbReference>
<feature type="binding site" evidence="14">
    <location>
        <position position="407"/>
    </location>
    <ligand>
        <name>Zn(2+)</name>
        <dbReference type="ChEBI" id="CHEBI:29105"/>
    </ligand>
</feature>
<dbReference type="InterPro" id="IPR001679">
    <property type="entry name" value="DNA_ligase"/>
</dbReference>
<dbReference type="PROSITE" id="PS01055">
    <property type="entry name" value="DNA_LIGASE_N1"/>
    <property type="match status" value="1"/>
</dbReference>
<comment type="similarity">
    <text evidence="13 14">Belongs to the NAD-dependent DNA ligase family. LigA subfamily.</text>
</comment>
<dbReference type="FunFam" id="3.40.50.10190:FF:000054">
    <property type="entry name" value="DNA ligase"/>
    <property type="match status" value="1"/>
</dbReference>
<dbReference type="Gene3D" id="2.40.50.140">
    <property type="entry name" value="Nucleic acid-binding proteins"/>
    <property type="match status" value="1"/>
</dbReference>
<reference evidence="17 18" key="1">
    <citation type="submission" date="2017-08" db="EMBL/GenBank/DDBJ databases">
        <title>Infants hospitalized years apart are colonized by the same room-sourced microbial strains.</title>
        <authorList>
            <person name="Brooks B."/>
            <person name="Olm M.R."/>
            <person name="Firek B.A."/>
            <person name="Baker R."/>
            <person name="Thomas B.C."/>
            <person name="Morowitz M.J."/>
            <person name="Banfield J.F."/>
        </authorList>
    </citation>
    <scope>NUCLEOTIDE SEQUENCE [LARGE SCALE GENOMIC DNA]</scope>
    <source>
        <strain evidence="17">S2_003_000_R2_14</strain>
    </source>
</reference>
<evidence type="ECO:0000256" key="3">
    <source>
        <dbReference type="ARBA" id="ARBA00013308"/>
    </source>
</evidence>
<evidence type="ECO:0000256" key="4">
    <source>
        <dbReference type="ARBA" id="ARBA00022598"/>
    </source>
</evidence>
<feature type="binding site" evidence="14">
    <location>
        <position position="134"/>
    </location>
    <ligand>
        <name>NAD(+)</name>
        <dbReference type="ChEBI" id="CHEBI:57540"/>
    </ligand>
</feature>
<dbReference type="Pfam" id="PF14520">
    <property type="entry name" value="HHH_5"/>
    <property type="match status" value="1"/>
</dbReference>
<evidence type="ECO:0000256" key="14">
    <source>
        <dbReference type="HAMAP-Rule" id="MF_01588"/>
    </source>
</evidence>
<dbReference type="Pfam" id="PF01653">
    <property type="entry name" value="DNA_ligase_aden"/>
    <property type="match status" value="1"/>
</dbReference>
<feature type="binding site" evidence="14">
    <location>
        <begin position="31"/>
        <end position="35"/>
    </location>
    <ligand>
        <name>NAD(+)</name>
        <dbReference type="ChEBI" id="CHEBI:57540"/>
    </ligand>
</feature>
<dbReference type="Gene3D" id="6.20.10.30">
    <property type="match status" value="1"/>
</dbReference>
<feature type="active site" description="N6-AMP-lysine intermediate" evidence="14">
    <location>
        <position position="113"/>
    </location>
</feature>
<evidence type="ECO:0000256" key="6">
    <source>
        <dbReference type="ARBA" id="ARBA00022723"/>
    </source>
</evidence>
<feature type="binding site" evidence="14">
    <location>
        <position position="422"/>
    </location>
    <ligand>
        <name>Zn(2+)</name>
        <dbReference type="ChEBI" id="CHEBI:29105"/>
    </ligand>
</feature>
<dbReference type="Gene3D" id="1.10.150.20">
    <property type="entry name" value="5' to 3' exonuclease, C-terminal subdomain"/>
    <property type="match status" value="2"/>
</dbReference>
<keyword evidence="7 14" id="KW-0227">DNA damage</keyword>
<gene>
    <name evidence="14" type="primary">ligA</name>
    <name evidence="17" type="ORF">DI536_17575</name>
</gene>
<feature type="binding site" evidence="14">
    <location>
        <position position="286"/>
    </location>
    <ligand>
        <name>NAD(+)</name>
        <dbReference type="ChEBI" id="CHEBI:57540"/>
    </ligand>
</feature>
<dbReference type="InterPro" id="IPR003583">
    <property type="entry name" value="Hlx-hairpin-Hlx_DNA-bd_motif"/>
</dbReference>
<dbReference type="Pfam" id="PF03120">
    <property type="entry name" value="OB_DNA_ligase"/>
    <property type="match status" value="1"/>
</dbReference>
<dbReference type="Proteomes" id="UP000249061">
    <property type="component" value="Unassembled WGS sequence"/>
</dbReference>
<dbReference type="HAMAP" id="MF_01588">
    <property type="entry name" value="DNA_ligase_A"/>
    <property type="match status" value="1"/>
</dbReference>
<sequence>MKPAEKLLELKDKIAVANRQYYTLDAPEVSDATYDGWMRELLEIEAAHPELVTPDSPSQRVGGDVLEKFNKVTHRQQMLSLGNVFDEAELAEFDERIRKSLGIETVSYVCEPKMDGLAIELVYEDGKFVQGSTRGDGVIGEDVTANLKTIKNLPLTLKGKAPKLLEVRGEVFIRKADFKKLNEAALAAGDEPYVNPRNTAAGSLRQLDTKMTASRPLSIYLYEIGVVEGATYTTHEEKLEALEALGIPVNPRRKIVKGKDGVMAEYAAMLASRHELPYEIDGMVVKVDSTDARLRLGQVSKTPRWAVAFKFPPEEMEAFVENIGIQVGRTGAITPVAHLKPVFVGGVTVSRATLHNESELRRKDVRVGDWVFLRRAGDVIPEIVKVITSKREGELPEFVFPTKCPICDGDVKREEEGIIARCTNRSCPAKLAGRLRHFATRTAMDIEGLGEKLCEAMVETGLVKSVVGLYSVTVEQLMTLERMGEKSAQNLVDAIEKSKTTTLRRFIYALGIPEVGESTGKTLAEHFREVPKLMNATIDELQTVKDIGPEMAKSIHGWFEDEENRLLVTALLDAGITPEPPEEQKAGSFTGKTIVLTGTMTMPRETAKEEIERRGGKVSGSVSKKTDFVVAGEDAGSKLKKATELGVKILNEAEFVELLTGAKNSS</sequence>
<dbReference type="Gene3D" id="1.10.287.610">
    <property type="entry name" value="Helix hairpin bin"/>
    <property type="match status" value="1"/>
</dbReference>
<dbReference type="SMART" id="SM00292">
    <property type="entry name" value="BRCT"/>
    <property type="match status" value="1"/>
</dbReference>
<dbReference type="InterPro" id="IPR036420">
    <property type="entry name" value="BRCT_dom_sf"/>
</dbReference>
<dbReference type="InterPro" id="IPR004149">
    <property type="entry name" value="Znf_DNAligase_C4"/>
</dbReference>
<accession>A0A2W5TBY4</accession>
<keyword evidence="4 14" id="KW-0436">Ligase</keyword>
<feature type="domain" description="BRCT" evidence="16">
    <location>
        <begin position="584"/>
        <end position="666"/>
    </location>
</feature>
<evidence type="ECO:0000256" key="10">
    <source>
        <dbReference type="ARBA" id="ARBA00023027"/>
    </source>
</evidence>
<feature type="binding site" evidence="14">
    <location>
        <position position="427"/>
    </location>
    <ligand>
        <name>Zn(2+)</name>
        <dbReference type="ChEBI" id="CHEBI:29105"/>
    </ligand>
</feature>
<dbReference type="FunFam" id="1.10.150.20:FF:000006">
    <property type="entry name" value="DNA ligase"/>
    <property type="match status" value="1"/>
</dbReference>
<name>A0A2W5TBY4_9BACT</name>
<comment type="catalytic activity">
    <reaction evidence="12 14 15">
        <text>NAD(+) + (deoxyribonucleotide)n-3'-hydroxyl + 5'-phospho-(deoxyribonucleotide)m = (deoxyribonucleotide)n+m + AMP + beta-nicotinamide D-nucleotide.</text>
        <dbReference type="EC" id="6.5.1.2"/>
    </reaction>
</comment>
<protein>
    <recommendedName>
        <fullName evidence="3 14">DNA ligase</fullName>
        <ecNumber evidence="2 14">6.5.1.2</ecNumber>
    </recommendedName>
    <alternativeName>
        <fullName evidence="14">Polydeoxyribonucleotide synthase [NAD(+)]</fullName>
    </alternativeName>
</protein>
<dbReference type="EMBL" id="QFQP01000014">
    <property type="protein sequence ID" value="PZR11437.1"/>
    <property type="molecule type" value="Genomic_DNA"/>
</dbReference>
<dbReference type="InterPro" id="IPR010994">
    <property type="entry name" value="RuvA_2-like"/>
</dbReference>
<dbReference type="SUPFAM" id="SSF52113">
    <property type="entry name" value="BRCT domain"/>
    <property type="match status" value="1"/>
</dbReference>
<evidence type="ECO:0000256" key="15">
    <source>
        <dbReference type="RuleBase" id="RU000618"/>
    </source>
</evidence>
<dbReference type="InterPro" id="IPR013839">
    <property type="entry name" value="DNAligase_adenylation"/>
</dbReference>
<dbReference type="Pfam" id="PF00533">
    <property type="entry name" value="BRCT"/>
    <property type="match status" value="1"/>
</dbReference>
<comment type="caution">
    <text evidence="17">The sequence shown here is derived from an EMBL/GenBank/DDBJ whole genome shotgun (WGS) entry which is preliminary data.</text>
</comment>
<dbReference type="NCBIfam" id="NF005932">
    <property type="entry name" value="PRK07956.1"/>
    <property type="match status" value="1"/>
</dbReference>
<keyword evidence="5 14" id="KW-0235">DNA replication</keyword>
<evidence type="ECO:0000256" key="2">
    <source>
        <dbReference type="ARBA" id="ARBA00012722"/>
    </source>
</evidence>
<dbReference type="GO" id="GO:0003677">
    <property type="term" value="F:DNA binding"/>
    <property type="evidence" value="ECO:0007669"/>
    <property type="project" value="InterPro"/>
</dbReference>
<feature type="binding site" evidence="14">
    <location>
        <begin position="80"/>
        <end position="81"/>
    </location>
    <ligand>
        <name>NAD(+)</name>
        <dbReference type="ChEBI" id="CHEBI:57540"/>
    </ligand>
</feature>